<comment type="subcellular location">
    <subcellularLocation>
        <location evidence="1">Membrane</location>
        <topology evidence="1">Multi-pass membrane protein</topology>
    </subcellularLocation>
</comment>
<dbReference type="Proteomes" id="UP000095751">
    <property type="component" value="Unassembled WGS sequence"/>
</dbReference>
<evidence type="ECO:0000313" key="8">
    <source>
        <dbReference type="Proteomes" id="UP000095751"/>
    </source>
</evidence>
<protein>
    <submittedName>
        <fullName evidence="7">MFS general substrate transporter</fullName>
    </submittedName>
</protein>
<dbReference type="OrthoDB" id="5588846at2759"/>
<dbReference type="GO" id="GO:0022857">
    <property type="term" value="F:transmembrane transporter activity"/>
    <property type="evidence" value="ECO:0007669"/>
    <property type="project" value="InterPro"/>
</dbReference>
<feature type="transmembrane region" description="Helical" evidence="6">
    <location>
        <begin position="424"/>
        <end position="445"/>
    </location>
</feature>
<feature type="transmembrane region" description="Helical" evidence="6">
    <location>
        <begin position="177"/>
        <end position="199"/>
    </location>
</feature>
<dbReference type="SUPFAM" id="SSF103473">
    <property type="entry name" value="MFS general substrate transporter"/>
    <property type="match status" value="1"/>
</dbReference>
<feature type="transmembrane region" description="Helical" evidence="6">
    <location>
        <begin position="288"/>
        <end position="307"/>
    </location>
</feature>
<organism evidence="7 8">
    <name type="scientific">Fragilariopsis cylindrus CCMP1102</name>
    <dbReference type="NCBI Taxonomy" id="635003"/>
    <lineage>
        <taxon>Eukaryota</taxon>
        <taxon>Sar</taxon>
        <taxon>Stramenopiles</taxon>
        <taxon>Ochrophyta</taxon>
        <taxon>Bacillariophyta</taxon>
        <taxon>Bacillariophyceae</taxon>
        <taxon>Bacillariophycidae</taxon>
        <taxon>Bacillariales</taxon>
        <taxon>Bacillariaceae</taxon>
        <taxon>Fragilariopsis</taxon>
    </lineage>
</organism>
<evidence type="ECO:0000313" key="7">
    <source>
        <dbReference type="EMBL" id="OEU07633.1"/>
    </source>
</evidence>
<dbReference type="PANTHER" id="PTHR23510">
    <property type="entry name" value="INNER MEMBRANE TRANSPORT PROTEIN YAJR"/>
    <property type="match status" value="1"/>
</dbReference>
<gene>
    <name evidence="7" type="ORF">FRACYDRAFT_197357</name>
</gene>
<evidence type="ECO:0000256" key="3">
    <source>
        <dbReference type="ARBA" id="ARBA00022989"/>
    </source>
</evidence>
<feature type="transmembrane region" description="Helical" evidence="6">
    <location>
        <begin position="135"/>
        <end position="157"/>
    </location>
</feature>
<dbReference type="Pfam" id="PF07690">
    <property type="entry name" value="MFS_1"/>
    <property type="match status" value="1"/>
</dbReference>
<dbReference type="GO" id="GO:0016020">
    <property type="term" value="C:membrane"/>
    <property type="evidence" value="ECO:0007669"/>
    <property type="project" value="UniProtKB-SubCell"/>
</dbReference>
<evidence type="ECO:0000256" key="1">
    <source>
        <dbReference type="ARBA" id="ARBA00004141"/>
    </source>
</evidence>
<keyword evidence="3 6" id="KW-1133">Transmembrane helix</keyword>
<accession>A0A1E7EQ14</accession>
<evidence type="ECO:0000256" key="4">
    <source>
        <dbReference type="ARBA" id="ARBA00023136"/>
    </source>
</evidence>
<dbReference type="Gene3D" id="1.20.1250.20">
    <property type="entry name" value="MFS general substrate transporter like domains"/>
    <property type="match status" value="1"/>
</dbReference>
<evidence type="ECO:0000256" key="2">
    <source>
        <dbReference type="ARBA" id="ARBA00022692"/>
    </source>
</evidence>
<feature type="transmembrane region" description="Helical" evidence="6">
    <location>
        <begin position="327"/>
        <end position="347"/>
    </location>
</feature>
<keyword evidence="4 6" id="KW-0472">Membrane</keyword>
<dbReference type="KEGG" id="fcy:FRACYDRAFT_197357"/>
<feature type="region of interest" description="Disordered" evidence="5">
    <location>
        <begin position="218"/>
        <end position="256"/>
    </location>
</feature>
<dbReference type="PANTHER" id="PTHR23510:SF64">
    <property type="entry name" value="INNER MEMBRANE TRANSPORT PROTEIN YAJR"/>
    <property type="match status" value="1"/>
</dbReference>
<proteinExistence type="predicted"/>
<keyword evidence="8" id="KW-1185">Reference proteome</keyword>
<keyword evidence="2 6" id="KW-0812">Transmembrane</keyword>
<reference evidence="7 8" key="1">
    <citation type="submission" date="2016-09" db="EMBL/GenBank/DDBJ databases">
        <title>Extensive genetic diversity and differential bi-allelic expression allows diatom success in the polar Southern Ocean.</title>
        <authorList>
            <consortium name="DOE Joint Genome Institute"/>
            <person name="Mock T."/>
            <person name="Otillar R.P."/>
            <person name="Strauss J."/>
            <person name="Dupont C."/>
            <person name="Frickenhaus S."/>
            <person name="Maumus F."/>
            <person name="Mcmullan M."/>
            <person name="Sanges R."/>
            <person name="Schmutz J."/>
            <person name="Toseland A."/>
            <person name="Valas R."/>
            <person name="Veluchamy A."/>
            <person name="Ward B.J."/>
            <person name="Allen A."/>
            <person name="Barry K."/>
            <person name="Falciatore A."/>
            <person name="Ferrante M."/>
            <person name="Fortunato A.E."/>
            <person name="Gloeckner G."/>
            <person name="Gruber A."/>
            <person name="Hipkin R."/>
            <person name="Janech M."/>
            <person name="Kroth P."/>
            <person name="Leese F."/>
            <person name="Lindquist E."/>
            <person name="Lyon B.R."/>
            <person name="Martin J."/>
            <person name="Mayer C."/>
            <person name="Parker M."/>
            <person name="Quesneville H."/>
            <person name="Raymond J."/>
            <person name="Uhlig C."/>
            <person name="Valentin K.U."/>
            <person name="Worden A.Z."/>
            <person name="Armbrust E.V."/>
            <person name="Bowler C."/>
            <person name="Green B."/>
            <person name="Moulton V."/>
            <person name="Van Oosterhout C."/>
            <person name="Grigoriev I."/>
        </authorList>
    </citation>
    <scope>NUCLEOTIDE SEQUENCE [LARGE SCALE GENOMIC DNA]</scope>
    <source>
        <strain evidence="7 8">CCMP1102</strain>
    </source>
</reference>
<dbReference type="InterPro" id="IPR011701">
    <property type="entry name" value="MFS"/>
</dbReference>
<feature type="transmembrane region" description="Helical" evidence="6">
    <location>
        <begin position="354"/>
        <end position="373"/>
    </location>
</feature>
<sequence length="493" mass="53821">MDPANVWPLILNLLSCYLFMMNTYIIEPSSAYYANALGSSDAMSGIMMGMAPWFALLSAVGYSVWTNASYKQPILFAGTLMVIGNTLYGVAYSYESMQMCLIGRAISGFGAPRIINRRYVADATPFKLRTMSSAAFALTTALGAASGPGIAILLDMIPEFQFSIPFVTDREQTFNGMTGPGFLMAILWFIYSILIAITFREPNRSGLDELKQREQRDAVAMKAKSRKVEEDNGPSLEALRPTDTMDSFADEDNDDDISVGSFNTIDGSSSSSPSKHSPLYCMKHMTRATALCMVLIFMKRIALESIVGSTSVITKNRYAWSIRNVGVLHLVNGLIVIPVSIFAGYLSQFREDRYLAMWFMGITSAGMFLMVDFTDLADIDSSDTYNEDLAWSVGPYQYIAGSLIAFSGVEACESFVASLMSKCVPSALAVGTFNSGLLATLVGTGGRAVGDLFITAMGLISIRNLLNLLIIPGLVLMLLGMFLLWRNYKIVAV</sequence>
<evidence type="ECO:0000256" key="5">
    <source>
        <dbReference type="SAM" id="MobiDB-lite"/>
    </source>
</evidence>
<feature type="transmembrane region" description="Helical" evidence="6">
    <location>
        <begin position="393"/>
        <end position="412"/>
    </location>
</feature>
<evidence type="ECO:0000256" key="6">
    <source>
        <dbReference type="SAM" id="Phobius"/>
    </source>
</evidence>
<feature type="transmembrane region" description="Helical" evidence="6">
    <location>
        <begin position="46"/>
        <end position="68"/>
    </location>
</feature>
<feature type="transmembrane region" description="Helical" evidence="6">
    <location>
        <begin position="74"/>
        <end position="94"/>
    </location>
</feature>
<dbReference type="AlphaFoldDB" id="A0A1E7EQ14"/>
<feature type="transmembrane region" description="Helical" evidence="6">
    <location>
        <begin position="465"/>
        <end position="485"/>
    </location>
</feature>
<dbReference type="EMBL" id="KV784384">
    <property type="protein sequence ID" value="OEU07633.1"/>
    <property type="molecule type" value="Genomic_DNA"/>
</dbReference>
<feature type="transmembrane region" description="Helical" evidence="6">
    <location>
        <begin position="6"/>
        <end position="25"/>
    </location>
</feature>
<dbReference type="InParanoid" id="A0A1E7EQ14"/>
<dbReference type="InterPro" id="IPR051068">
    <property type="entry name" value="MFS_Domain-Containing_Protein"/>
</dbReference>
<dbReference type="InterPro" id="IPR036259">
    <property type="entry name" value="MFS_trans_sf"/>
</dbReference>
<name>A0A1E7EQ14_9STRA</name>